<dbReference type="SUPFAM" id="SSF55486">
    <property type="entry name" value="Metalloproteases ('zincins'), catalytic domain"/>
    <property type="match status" value="1"/>
</dbReference>
<dbReference type="InterPro" id="IPR001930">
    <property type="entry name" value="Peptidase_M1"/>
</dbReference>
<evidence type="ECO:0000256" key="8">
    <source>
        <dbReference type="ARBA" id="ARBA00022801"/>
    </source>
</evidence>
<dbReference type="Proteomes" id="UP001501074">
    <property type="component" value="Unassembled WGS sequence"/>
</dbReference>
<evidence type="ECO:0000256" key="13">
    <source>
        <dbReference type="SAM" id="SignalP"/>
    </source>
</evidence>
<protein>
    <recommendedName>
        <fullName evidence="5">Aminopeptidase N</fullName>
        <ecNumber evidence="4">3.4.11.2</ecNumber>
    </recommendedName>
    <alternativeName>
        <fullName evidence="11">Alanine aminopeptidase</fullName>
    </alternativeName>
    <alternativeName>
        <fullName evidence="12">Lysyl aminopeptidase</fullName>
    </alternativeName>
</protein>
<dbReference type="Gene3D" id="2.60.40.1730">
    <property type="entry name" value="tricorn interacting facor f3 domain"/>
    <property type="match status" value="1"/>
</dbReference>
<evidence type="ECO:0000256" key="9">
    <source>
        <dbReference type="ARBA" id="ARBA00022833"/>
    </source>
</evidence>
<evidence type="ECO:0000256" key="6">
    <source>
        <dbReference type="ARBA" id="ARBA00022670"/>
    </source>
</evidence>
<evidence type="ECO:0000313" key="17">
    <source>
        <dbReference type="Proteomes" id="UP001501074"/>
    </source>
</evidence>
<evidence type="ECO:0000256" key="1">
    <source>
        <dbReference type="ARBA" id="ARBA00000098"/>
    </source>
</evidence>
<dbReference type="InterPro" id="IPR050344">
    <property type="entry name" value="Peptidase_M1_aminopeptidases"/>
</dbReference>
<keyword evidence="8" id="KW-0378">Hydrolase</keyword>
<dbReference type="Gene3D" id="1.10.390.10">
    <property type="entry name" value="Neutral Protease Domain 2"/>
    <property type="match status" value="1"/>
</dbReference>
<comment type="catalytic activity">
    <reaction evidence="1">
        <text>Release of an N-terminal amino acid, Xaa-|-Yaa- from a peptide, amide or arylamide. Xaa is preferably Ala, but may be most amino acids including Pro (slow action). When a terminal hydrophobic residue is followed by a prolyl residue, the two may be released as an intact Xaa-Pro dipeptide.</text>
        <dbReference type="EC" id="3.4.11.2"/>
    </reaction>
</comment>
<name>A0ABP6ZBD4_9ACTN</name>
<evidence type="ECO:0000256" key="10">
    <source>
        <dbReference type="ARBA" id="ARBA00023049"/>
    </source>
</evidence>
<comment type="caution">
    <text evidence="16">The sequence shown here is derived from an EMBL/GenBank/DDBJ whole genome shotgun (WGS) entry which is preliminary data.</text>
</comment>
<feature type="domain" description="Aminopeptidase N-like N-terminal" evidence="15">
    <location>
        <begin position="61"/>
        <end position="233"/>
    </location>
</feature>
<sequence length="516" mass="56000">MRFPVAATATVCLGFLATVGASGAGAATVGRQPAFDPRPGSAGIGDRLYPTLGNGGYDARHYDLSVRYASSDPASGIDGTVTLKAKATQDLSSFDLDFSGDAVGGVTVDGKPATFSRVGEELVITPARALYRGETFRVTVSHFTARPTVANPDQLLSTVFFITPDGSATSGQPNAMHAVYPSNDHPRDKASFTIEMNVPTGETAVANGVLKSTKSTGDGRTTWTYEQRQPMATELTQLAAGKFTVIDQGDVNGVPVRDVVPTRLVDEYRSRLAVSRSQITWMQKQVRKYPFDLYGSLVVDTELGFALETQTLSLYDTPWWTYPQSVWEPVMTHELAHQWFGDDVAPWEWSDVWLNEGHATWYELLYAADRGMLPGSFDDTMKGLYRDANSERAENGPVAQPLSGDVYDVFNSNVYGGGALVLYALRQKIGTPDFVKLERAWTKKYSGESASTADFIALASKVSGQDLSVFLQDWLYGTTVPPMPGHPDWVAADPGTSITQKSLPDGITQLGRAARR</sequence>
<dbReference type="Pfam" id="PF01433">
    <property type="entry name" value="Peptidase_M1"/>
    <property type="match status" value="1"/>
</dbReference>
<evidence type="ECO:0000259" key="14">
    <source>
        <dbReference type="Pfam" id="PF01433"/>
    </source>
</evidence>
<dbReference type="InterPro" id="IPR042097">
    <property type="entry name" value="Aminopeptidase_N-like_N_sf"/>
</dbReference>
<dbReference type="EC" id="3.4.11.2" evidence="4"/>
<evidence type="ECO:0000256" key="4">
    <source>
        <dbReference type="ARBA" id="ARBA00012564"/>
    </source>
</evidence>
<dbReference type="CDD" id="cd09603">
    <property type="entry name" value="M1_APN_like"/>
    <property type="match status" value="1"/>
</dbReference>
<evidence type="ECO:0000259" key="15">
    <source>
        <dbReference type="Pfam" id="PF17900"/>
    </source>
</evidence>
<dbReference type="PRINTS" id="PR00756">
    <property type="entry name" value="ALADIPTASE"/>
</dbReference>
<organism evidence="16 17">
    <name type="scientific">Kineosporia mesophila</name>
    <dbReference type="NCBI Taxonomy" id="566012"/>
    <lineage>
        <taxon>Bacteria</taxon>
        <taxon>Bacillati</taxon>
        <taxon>Actinomycetota</taxon>
        <taxon>Actinomycetes</taxon>
        <taxon>Kineosporiales</taxon>
        <taxon>Kineosporiaceae</taxon>
        <taxon>Kineosporia</taxon>
    </lineage>
</organism>
<feature type="chain" id="PRO_5046730647" description="Aminopeptidase N" evidence="13">
    <location>
        <begin position="27"/>
        <end position="516"/>
    </location>
</feature>
<evidence type="ECO:0000256" key="11">
    <source>
        <dbReference type="ARBA" id="ARBA00029811"/>
    </source>
</evidence>
<keyword evidence="9" id="KW-0862">Zinc</keyword>
<dbReference type="InterPro" id="IPR027268">
    <property type="entry name" value="Peptidase_M4/M1_CTD_sf"/>
</dbReference>
<evidence type="ECO:0000256" key="5">
    <source>
        <dbReference type="ARBA" id="ARBA00015611"/>
    </source>
</evidence>
<keyword evidence="7" id="KW-0479">Metal-binding</keyword>
<accession>A0ABP6ZBD4</accession>
<keyword evidence="6" id="KW-0645">Protease</keyword>
<feature type="domain" description="Peptidase M1 membrane alanine aminopeptidase" evidence="14">
    <location>
        <begin position="325"/>
        <end position="474"/>
    </location>
</feature>
<proteinExistence type="inferred from homology"/>
<evidence type="ECO:0000256" key="2">
    <source>
        <dbReference type="ARBA" id="ARBA00001947"/>
    </source>
</evidence>
<evidence type="ECO:0000313" key="16">
    <source>
        <dbReference type="EMBL" id="GAA3600890.1"/>
    </source>
</evidence>
<keyword evidence="10" id="KW-0482">Metalloprotease</keyword>
<dbReference type="PANTHER" id="PTHR11533">
    <property type="entry name" value="PROTEASE M1 ZINC METALLOPROTEASE"/>
    <property type="match status" value="1"/>
</dbReference>
<dbReference type="EMBL" id="BAAAZO010000002">
    <property type="protein sequence ID" value="GAA3600890.1"/>
    <property type="molecule type" value="Genomic_DNA"/>
</dbReference>
<dbReference type="SUPFAM" id="SSF63737">
    <property type="entry name" value="Leukotriene A4 hydrolase N-terminal domain"/>
    <property type="match status" value="1"/>
</dbReference>
<comment type="cofactor">
    <cofactor evidence="2">
        <name>Zn(2+)</name>
        <dbReference type="ChEBI" id="CHEBI:29105"/>
    </cofactor>
</comment>
<keyword evidence="13" id="KW-0732">Signal</keyword>
<reference evidence="17" key="1">
    <citation type="journal article" date="2019" name="Int. J. Syst. Evol. Microbiol.">
        <title>The Global Catalogue of Microorganisms (GCM) 10K type strain sequencing project: providing services to taxonomists for standard genome sequencing and annotation.</title>
        <authorList>
            <consortium name="The Broad Institute Genomics Platform"/>
            <consortium name="The Broad Institute Genome Sequencing Center for Infectious Disease"/>
            <person name="Wu L."/>
            <person name="Ma J."/>
        </authorList>
    </citation>
    <scope>NUCLEOTIDE SEQUENCE [LARGE SCALE GENOMIC DNA]</scope>
    <source>
        <strain evidence="17">JCM 16902</strain>
    </source>
</reference>
<dbReference type="InterPro" id="IPR045357">
    <property type="entry name" value="Aminopeptidase_N-like_N"/>
</dbReference>
<comment type="similarity">
    <text evidence="3">Belongs to the peptidase M1 family.</text>
</comment>
<evidence type="ECO:0000256" key="7">
    <source>
        <dbReference type="ARBA" id="ARBA00022723"/>
    </source>
</evidence>
<gene>
    <name evidence="16" type="ORF">GCM10022223_15700</name>
</gene>
<evidence type="ECO:0000256" key="12">
    <source>
        <dbReference type="ARBA" id="ARBA00031533"/>
    </source>
</evidence>
<evidence type="ECO:0000256" key="3">
    <source>
        <dbReference type="ARBA" id="ARBA00010136"/>
    </source>
</evidence>
<keyword evidence="17" id="KW-1185">Reference proteome</keyword>
<feature type="signal peptide" evidence="13">
    <location>
        <begin position="1"/>
        <end position="26"/>
    </location>
</feature>
<dbReference type="InterPro" id="IPR014782">
    <property type="entry name" value="Peptidase_M1_dom"/>
</dbReference>
<dbReference type="Pfam" id="PF17900">
    <property type="entry name" value="Peptidase_M1_N"/>
    <property type="match status" value="1"/>
</dbReference>